<dbReference type="PANTHER" id="PTHR31061">
    <property type="entry name" value="LD22376P"/>
    <property type="match status" value="1"/>
</dbReference>
<sequence length="371" mass="41478">MPEASTPTRLLSLDTLRGFDMFWITGGEDILHVLAKATGWGGAVFLAEQFTHVRWDGFRAYDLIFPLFLFLAGVSTPFSLGARLERGTSRRELLPKVVRRGLVLVALGILYNNGLFHTAWENMRYPSVLGRIGLAGMFAQIIYLYASRRGQWVWFGGILVGYWLLMTLVPVPGCGAGLLTMECNPASYLDRLLLPGRLHKGIHDPEGVLSTLPAIATGLMGTFAGNVLRTNEQALSKRHKALYLVAAGVVALLSAQLWNFVFPINKQLWTSSFTLFAGGWSLLLLALFYGIIDILRWHHWTFFFLVIGTNSIVIYLVGKFIDFEYTAEAIFGGLLGFLAEPARAVGAVVIYVLVQWSFMYLLYRNKLFLRI</sequence>
<reference evidence="2 3" key="1">
    <citation type="submission" date="2020-08" db="EMBL/GenBank/DDBJ databases">
        <title>Genomic Encyclopedia of Type Strains, Phase IV (KMG-IV): sequencing the most valuable type-strain genomes for metagenomic binning, comparative biology and taxonomic classification.</title>
        <authorList>
            <person name="Goeker M."/>
        </authorList>
    </citation>
    <scope>NUCLEOTIDE SEQUENCE [LARGE SCALE GENOMIC DNA]</scope>
    <source>
        <strain evidence="2 3">DSM 105074</strain>
    </source>
</reference>
<feature type="transmembrane region" description="Helical" evidence="1">
    <location>
        <begin position="273"/>
        <end position="295"/>
    </location>
</feature>
<dbReference type="EMBL" id="JACHGF010000001">
    <property type="protein sequence ID" value="MBB5282335.1"/>
    <property type="molecule type" value="Genomic_DNA"/>
</dbReference>
<dbReference type="RefSeq" id="WP_184170277.1">
    <property type="nucleotide sequence ID" value="NZ_JACHGF010000001.1"/>
</dbReference>
<feature type="transmembrane region" description="Helical" evidence="1">
    <location>
        <begin position="302"/>
        <end position="321"/>
    </location>
</feature>
<feature type="transmembrane region" description="Helical" evidence="1">
    <location>
        <begin position="97"/>
        <end position="116"/>
    </location>
</feature>
<feature type="transmembrane region" description="Helical" evidence="1">
    <location>
        <begin position="63"/>
        <end position="85"/>
    </location>
</feature>
<accession>A0A840TH99</accession>
<keyword evidence="3" id="KW-1185">Reference proteome</keyword>
<keyword evidence="1" id="KW-0812">Transmembrane</keyword>
<keyword evidence="2" id="KW-0808">Transferase</keyword>
<proteinExistence type="predicted"/>
<dbReference type="GO" id="GO:0016746">
    <property type="term" value="F:acyltransferase activity"/>
    <property type="evidence" value="ECO:0007669"/>
    <property type="project" value="UniProtKB-KW"/>
</dbReference>
<keyword evidence="1" id="KW-1133">Transmembrane helix</keyword>
<dbReference type="PANTHER" id="PTHR31061:SF24">
    <property type="entry name" value="LD22376P"/>
    <property type="match status" value="1"/>
</dbReference>
<feature type="transmembrane region" description="Helical" evidence="1">
    <location>
        <begin position="152"/>
        <end position="171"/>
    </location>
</feature>
<feature type="transmembrane region" description="Helical" evidence="1">
    <location>
        <begin position="208"/>
        <end position="229"/>
    </location>
</feature>
<protein>
    <submittedName>
        <fullName evidence="2">Putative acyltransferase</fullName>
    </submittedName>
</protein>
<feature type="transmembrane region" description="Helical" evidence="1">
    <location>
        <begin position="241"/>
        <end position="261"/>
    </location>
</feature>
<evidence type="ECO:0000256" key="1">
    <source>
        <dbReference type="SAM" id="Phobius"/>
    </source>
</evidence>
<organism evidence="2 3">
    <name type="scientific">Rhabdobacter roseus</name>
    <dbReference type="NCBI Taxonomy" id="1655419"/>
    <lineage>
        <taxon>Bacteria</taxon>
        <taxon>Pseudomonadati</taxon>
        <taxon>Bacteroidota</taxon>
        <taxon>Cytophagia</taxon>
        <taxon>Cytophagales</taxon>
        <taxon>Cytophagaceae</taxon>
        <taxon>Rhabdobacter</taxon>
    </lineage>
</organism>
<name>A0A840TH99_9BACT</name>
<dbReference type="Proteomes" id="UP000557307">
    <property type="component" value="Unassembled WGS sequence"/>
</dbReference>
<dbReference type="AlphaFoldDB" id="A0A840TH99"/>
<keyword evidence="2" id="KW-0012">Acyltransferase</keyword>
<feature type="transmembrane region" description="Helical" evidence="1">
    <location>
        <begin position="341"/>
        <end position="363"/>
    </location>
</feature>
<keyword evidence="1" id="KW-0472">Membrane</keyword>
<comment type="caution">
    <text evidence="2">The sequence shown here is derived from an EMBL/GenBank/DDBJ whole genome shotgun (WGS) entry which is preliminary data.</text>
</comment>
<gene>
    <name evidence="2" type="ORF">HNQ92_000456</name>
</gene>
<evidence type="ECO:0000313" key="2">
    <source>
        <dbReference type="EMBL" id="MBB5282335.1"/>
    </source>
</evidence>
<feature type="transmembrane region" description="Helical" evidence="1">
    <location>
        <begin position="128"/>
        <end position="145"/>
    </location>
</feature>
<evidence type="ECO:0000313" key="3">
    <source>
        <dbReference type="Proteomes" id="UP000557307"/>
    </source>
</evidence>